<proteinExistence type="predicted"/>
<evidence type="ECO:0000313" key="2">
    <source>
        <dbReference type="Proteomes" id="UP001163321"/>
    </source>
</evidence>
<organism evidence="1 2">
    <name type="scientific">Peronosclerospora sorghi</name>
    <dbReference type="NCBI Taxonomy" id="230839"/>
    <lineage>
        <taxon>Eukaryota</taxon>
        <taxon>Sar</taxon>
        <taxon>Stramenopiles</taxon>
        <taxon>Oomycota</taxon>
        <taxon>Peronosporomycetes</taxon>
        <taxon>Peronosporales</taxon>
        <taxon>Peronosporaceae</taxon>
        <taxon>Peronosclerospora</taxon>
    </lineage>
</organism>
<dbReference type="EMBL" id="CM047581">
    <property type="protein sequence ID" value="KAI9916128.1"/>
    <property type="molecule type" value="Genomic_DNA"/>
</dbReference>
<gene>
    <name evidence="1" type="ORF">PsorP6_017076</name>
</gene>
<accession>A0ACC0WDW9</accession>
<name>A0ACC0WDW9_9STRA</name>
<sequence>MEDERKELACLMQAASSEKERRSTTSSLRSFDFEGSVPTLPHTTIDDSNAATHKIHRICSDANLDAAAVVYLMLSKPVGQCYLIGCHYRDLFKQILTECVKNTSNYGVLLQILSSPLEQVEAEMLREATTEVERKGILFSRL</sequence>
<dbReference type="Proteomes" id="UP001163321">
    <property type="component" value="Chromosome 2"/>
</dbReference>
<keyword evidence="2" id="KW-1185">Reference proteome</keyword>
<reference evidence="1 2" key="1">
    <citation type="journal article" date="2022" name="bioRxiv">
        <title>The genome of the oomycete Peronosclerospora sorghi, a cosmopolitan pathogen of maize and sorghum, is inflated with dispersed pseudogenes.</title>
        <authorList>
            <person name="Fletcher K."/>
            <person name="Martin F."/>
            <person name="Isakeit T."/>
            <person name="Cavanaugh K."/>
            <person name="Magill C."/>
            <person name="Michelmore R."/>
        </authorList>
    </citation>
    <scope>NUCLEOTIDE SEQUENCE [LARGE SCALE GENOMIC DNA]</scope>
    <source>
        <strain evidence="1">P6</strain>
    </source>
</reference>
<evidence type="ECO:0000313" key="1">
    <source>
        <dbReference type="EMBL" id="KAI9916128.1"/>
    </source>
</evidence>
<comment type="caution">
    <text evidence="1">The sequence shown here is derived from an EMBL/GenBank/DDBJ whole genome shotgun (WGS) entry which is preliminary data.</text>
</comment>
<protein>
    <submittedName>
        <fullName evidence="1">Uncharacterized protein</fullName>
    </submittedName>
</protein>